<gene>
    <name evidence="2" type="ORF">LWI29_035519</name>
</gene>
<keyword evidence="3" id="KW-1185">Reference proteome</keyword>
<evidence type="ECO:0000313" key="2">
    <source>
        <dbReference type="EMBL" id="KAK0575211.1"/>
    </source>
</evidence>
<organism evidence="2 3">
    <name type="scientific">Acer saccharum</name>
    <name type="common">Sugar maple</name>
    <dbReference type="NCBI Taxonomy" id="4024"/>
    <lineage>
        <taxon>Eukaryota</taxon>
        <taxon>Viridiplantae</taxon>
        <taxon>Streptophyta</taxon>
        <taxon>Embryophyta</taxon>
        <taxon>Tracheophyta</taxon>
        <taxon>Spermatophyta</taxon>
        <taxon>Magnoliopsida</taxon>
        <taxon>eudicotyledons</taxon>
        <taxon>Gunneridae</taxon>
        <taxon>Pentapetalae</taxon>
        <taxon>rosids</taxon>
        <taxon>malvids</taxon>
        <taxon>Sapindales</taxon>
        <taxon>Sapindaceae</taxon>
        <taxon>Hippocastanoideae</taxon>
        <taxon>Acereae</taxon>
        <taxon>Acer</taxon>
    </lineage>
</organism>
<feature type="region of interest" description="Disordered" evidence="1">
    <location>
        <begin position="119"/>
        <end position="157"/>
    </location>
</feature>
<reference evidence="2" key="1">
    <citation type="journal article" date="2022" name="Plant J.">
        <title>Strategies of tolerance reflected in two North American maple genomes.</title>
        <authorList>
            <person name="McEvoy S.L."/>
            <person name="Sezen U.U."/>
            <person name="Trouern-Trend A."/>
            <person name="McMahon S.M."/>
            <person name="Schaberg P.G."/>
            <person name="Yang J."/>
            <person name="Wegrzyn J.L."/>
            <person name="Swenson N.G."/>
        </authorList>
    </citation>
    <scope>NUCLEOTIDE SEQUENCE</scope>
    <source>
        <strain evidence="2">NS2018</strain>
    </source>
</reference>
<reference evidence="2" key="2">
    <citation type="submission" date="2023-06" db="EMBL/GenBank/DDBJ databases">
        <authorList>
            <person name="Swenson N.G."/>
            <person name="Wegrzyn J.L."/>
            <person name="Mcevoy S.L."/>
        </authorList>
    </citation>
    <scope>NUCLEOTIDE SEQUENCE</scope>
    <source>
        <strain evidence="2">NS2018</strain>
        <tissue evidence="2">Leaf</tissue>
    </source>
</reference>
<name>A0AA39RKR3_ACESA</name>
<evidence type="ECO:0000256" key="1">
    <source>
        <dbReference type="SAM" id="MobiDB-lite"/>
    </source>
</evidence>
<accession>A0AA39RKR3</accession>
<proteinExistence type="predicted"/>
<dbReference type="AlphaFoldDB" id="A0AA39RKR3"/>
<dbReference type="Proteomes" id="UP001168877">
    <property type="component" value="Unassembled WGS sequence"/>
</dbReference>
<sequence>MGTIEKRKGKKVKNAPTLQIVEPTKHVTLVEPFEPAAKKSKKRPRTEEIQDEALVIRFPSDVSLYSDPGSMLKRADQMLFPEDEARLPKIGASRAVDWGLARVYQVEIDFDLEEQVGGNIARSDDEMANEGENYQNVDESSDESSSNSGDDSSDDEI</sequence>
<comment type="caution">
    <text evidence="2">The sequence shown here is derived from an EMBL/GenBank/DDBJ whole genome shotgun (WGS) entry which is preliminary data.</text>
</comment>
<dbReference type="EMBL" id="JAUESC010000387">
    <property type="protein sequence ID" value="KAK0575211.1"/>
    <property type="molecule type" value="Genomic_DNA"/>
</dbReference>
<evidence type="ECO:0000313" key="3">
    <source>
        <dbReference type="Proteomes" id="UP001168877"/>
    </source>
</evidence>
<protein>
    <submittedName>
        <fullName evidence="2">Uncharacterized protein</fullName>
    </submittedName>
</protein>